<dbReference type="EMBL" id="JRHC01000001">
    <property type="protein sequence ID" value="KJF44810.1"/>
    <property type="molecule type" value="Genomic_DNA"/>
</dbReference>
<feature type="domain" description="MacB-like periplasmic core" evidence="9">
    <location>
        <begin position="25"/>
        <end position="253"/>
    </location>
</feature>
<proteinExistence type="inferred from homology"/>
<evidence type="ECO:0000256" key="3">
    <source>
        <dbReference type="ARBA" id="ARBA00022692"/>
    </source>
</evidence>
<dbReference type="PANTHER" id="PTHR30572:SF4">
    <property type="entry name" value="ABC TRANSPORTER PERMEASE YTRF"/>
    <property type="match status" value="1"/>
</dbReference>
<evidence type="ECO:0000256" key="6">
    <source>
        <dbReference type="ARBA" id="ARBA00038076"/>
    </source>
</evidence>
<dbReference type="Proteomes" id="UP000032544">
    <property type="component" value="Unassembled WGS sequence"/>
</dbReference>
<dbReference type="PATRIC" id="fig|1544798.3.peg.1020"/>
<feature type="transmembrane region" description="Helical" evidence="7">
    <location>
        <begin position="290"/>
        <end position="315"/>
    </location>
</feature>
<dbReference type="InterPro" id="IPR050250">
    <property type="entry name" value="Macrolide_Exporter_MacB"/>
</dbReference>
<dbReference type="InterPro" id="IPR025857">
    <property type="entry name" value="MacB_PCD"/>
</dbReference>
<dbReference type="RefSeq" id="WP_045026339.1">
    <property type="nucleotide sequence ID" value="NZ_JRHC01000001.1"/>
</dbReference>
<name>A0A0D8JCW3_9BACT</name>
<comment type="similarity">
    <text evidence="6">Belongs to the ABC-4 integral membrane protein family.</text>
</comment>
<dbReference type="Pfam" id="PF12704">
    <property type="entry name" value="MacB_PCD"/>
    <property type="match status" value="1"/>
</dbReference>
<dbReference type="GO" id="GO:0022857">
    <property type="term" value="F:transmembrane transporter activity"/>
    <property type="evidence" value="ECO:0007669"/>
    <property type="project" value="TreeGrafter"/>
</dbReference>
<keyword evidence="3 7" id="KW-0812">Transmembrane</keyword>
<evidence type="ECO:0000259" key="8">
    <source>
        <dbReference type="Pfam" id="PF02687"/>
    </source>
</evidence>
<evidence type="ECO:0000256" key="1">
    <source>
        <dbReference type="ARBA" id="ARBA00004651"/>
    </source>
</evidence>
<dbReference type="OrthoDB" id="9770036at2"/>
<accession>A0A0D8JCW3</accession>
<feature type="transmembrane region" description="Helical" evidence="7">
    <location>
        <begin position="374"/>
        <end position="397"/>
    </location>
</feature>
<evidence type="ECO:0008006" key="12">
    <source>
        <dbReference type="Google" id="ProtNLM"/>
    </source>
</evidence>
<evidence type="ECO:0000313" key="11">
    <source>
        <dbReference type="Proteomes" id="UP000032544"/>
    </source>
</evidence>
<evidence type="ECO:0000256" key="2">
    <source>
        <dbReference type="ARBA" id="ARBA00022475"/>
    </source>
</evidence>
<dbReference type="STRING" id="1544798.LH29_05045"/>
<organism evidence="10 11">
    <name type="scientific">Draconibacterium sediminis</name>
    <dbReference type="NCBI Taxonomy" id="1544798"/>
    <lineage>
        <taxon>Bacteria</taxon>
        <taxon>Pseudomonadati</taxon>
        <taxon>Bacteroidota</taxon>
        <taxon>Bacteroidia</taxon>
        <taxon>Marinilabiliales</taxon>
        <taxon>Prolixibacteraceae</taxon>
        <taxon>Draconibacterium</taxon>
    </lineage>
</organism>
<keyword evidence="2" id="KW-1003">Cell membrane</keyword>
<evidence type="ECO:0000259" key="9">
    <source>
        <dbReference type="Pfam" id="PF12704"/>
    </source>
</evidence>
<reference evidence="10 11" key="1">
    <citation type="submission" date="2014-09" db="EMBL/GenBank/DDBJ databases">
        <title>Draft Genome Sequence of Draconibacterium sp. JN14CK-3.</title>
        <authorList>
            <person name="Dong C."/>
            <person name="Lai Q."/>
            <person name="Shao Z."/>
        </authorList>
    </citation>
    <scope>NUCLEOTIDE SEQUENCE [LARGE SCALE GENOMIC DNA]</scope>
    <source>
        <strain evidence="10 11">JN14CK-3</strain>
    </source>
</reference>
<feature type="transmembrane region" description="Helical" evidence="7">
    <location>
        <begin position="339"/>
        <end position="362"/>
    </location>
</feature>
<evidence type="ECO:0000256" key="5">
    <source>
        <dbReference type="ARBA" id="ARBA00023136"/>
    </source>
</evidence>
<evidence type="ECO:0000313" key="10">
    <source>
        <dbReference type="EMBL" id="KJF44810.1"/>
    </source>
</evidence>
<keyword evidence="5 7" id="KW-0472">Membrane</keyword>
<comment type="caution">
    <text evidence="10">The sequence shown here is derived from an EMBL/GenBank/DDBJ whole genome shotgun (WGS) entry which is preliminary data.</text>
</comment>
<evidence type="ECO:0000256" key="7">
    <source>
        <dbReference type="SAM" id="Phobius"/>
    </source>
</evidence>
<keyword evidence="11" id="KW-1185">Reference proteome</keyword>
<dbReference type="AlphaFoldDB" id="A0A0D8JCW3"/>
<dbReference type="GO" id="GO:0005886">
    <property type="term" value="C:plasma membrane"/>
    <property type="evidence" value="ECO:0007669"/>
    <property type="project" value="UniProtKB-SubCell"/>
</dbReference>
<keyword evidence="4 7" id="KW-1133">Transmembrane helix</keyword>
<dbReference type="Pfam" id="PF02687">
    <property type="entry name" value="FtsX"/>
    <property type="match status" value="1"/>
</dbReference>
<dbReference type="PANTHER" id="PTHR30572">
    <property type="entry name" value="MEMBRANE COMPONENT OF TRANSPORTER-RELATED"/>
    <property type="match status" value="1"/>
</dbReference>
<protein>
    <recommendedName>
        <fullName evidence="12">ABC transporter</fullName>
    </recommendedName>
</protein>
<sequence length="414" mass="45143">MRSTTLFFENLRVAFSSVKSNLLRTTLTVMIIAVGITALVGILTAIDSIKNSITKEFAVMGANTFSITSGGLRTQGNIRYRTKNYSYISYYQAKEFKELFDFPATTSISVSSTGAATIKYQSEKTNPNIAVRGIDENYLGTAGYEIGTGRSFSNHDIQDGRNVVLLGSSLAKSLFKGGENPLQKVVSIGSGKYKVVGVLKEKGSGFGMNSDRICFIPFTNSRAYFSRPNMNFDVQVKVDRPELMDAAVGQAEAIFRVVRNLDPLDDSDFSIEKSDNLANMLLENIKNITLVATIIGLITLFGAAIGLMNIMLVTVTERTREIGVRKAIGAKSTTVKQQFLMEAILVGQMGGFVGIILGILAGNGVARLIDSPFFIPWTWIILGVVLCFIVGIISGYYPAQKASKLDPIESLRYE</sequence>
<feature type="domain" description="ABC3 transporter permease C-terminal" evidence="8">
    <location>
        <begin position="294"/>
        <end position="407"/>
    </location>
</feature>
<evidence type="ECO:0000256" key="4">
    <source>
        <dbReference type="ARBA" id="ARBA00022989"/>
    </source>
</evidence>
<feature type="transmembrane region" description="Helical" evidence="7">
    <location>
        <begin position="21"/>
        <end position="46"/>
    </location>
</feature>
<dbReference type="InterPro" id="IPR003838">
    <property type="entry name" value="ABC3_permease_C"/>
</dbReference>
<gene>
    <name evidence="10" type="ORF">LH29_05045</name>
</gene>
<comment type="subcellular location">
    <subcellularLocation>
        <location evidence="1">Cell membrane</location>
        <topology evidence="1">Multi-pass membrane protein</topology>
    </subcellularLocation>
</comment>